<dbReference type="RefSeq" id="WP_057945083.1">
    <property type="nucleotide sequence ID" value="NZ_CP011131.1"/>
</dbReference>
<dbReference type="Proteomes" id="UP000829194">
    <property type="component" value="Chromosome"/>
</dbReference>
<reference evidence="1 2" key="1">
    <citation type="submission" date="2022-03" db="EMBL/GenBank/DDBJ databases">
        <title>Complete genome sequence of Lysobacter capsici VKM B-2533 and Lysobacter gummosus 10.1.1, promising sources of lytic agents.</title>
        <authorList>
            <person name="Tarlachkov S.V."/>
            <person name="Kudryakova I.V."/>
            <person name="Afoshin A.S."/>
            <person name="Leontyevskaya E.A."/>
            <person name="Leontyevskaya N.V."/>
        </authorList>
    </citation>
    <scope>NUCLEOTIDE SEQUENCE [LARGE SCALE GENOMIC DNA]</scope>
    <source>
        <strain evidence="1 2">10.1.1</strain>
    </source>
</reference>
<name>A0ABY3XAJ8_9GAMM</name>
<accession>A0ABY3XAJ8</accession>
<evidence type="ECO:0000313" key="2">
    <source>
        <dbReference type="Proteomes" id="UP000829194"/>
    </source>
</evidence>
<dbReference type="EMBL" id="CP093547">
    <property type="protein sequence ID" value="UNP29624.1"/>
    <property type="molecule type" value="Genomic_DNA"/>
</dbReference>
<protein>
    <submittedName>
        <fullName evidence="1">Uncharacterized protein</fullName>
    </submittedName>
</protein>
<proteinExistence type="predicted"/>
<sequence length="108" mass="12554">MRLPIKTTIVVNGEQWDFERDIHTAALIDGTVIVTFFPREGLPSIVALDMDRRTLWRDIDLPHFPRQEDHLTMYSISGEEPLSFYISEGYLLEVEAKTGELLDMRFVK</sequence>
<organism evidence="1 2">
    <name type="scientific">Lysobacter gummosus</name>
    <dbReference type="NCBI Taxonomy" id="262324"/>
    <lineage>
        <taxon>Bacteria</taxon>
        <taxon>Pseudomonadati</taxon>
        <taxon>Pseudomonadota</taxon>
        <taxon>Gammaproteobacteria</taxon>
        <taxon>Lysobacterales</taxon>
        <taxon>Lysobacteraceae</taxon>
        <taxon>Lysobacter</taxon>
    </lineage>
</organism>
<gene>
    <name evidence="1" type="ORF">MOV92_24760</name>
</gene>
<keyword evidence="2" id="KW-1185">Reference proteome</keyword>
<evidence type="ECO:0000313" key="1">
    <source>
        <dbReference type="EMBL" id="UNP29624.1"/>
    </source>
</evidence>